<evidence type="ECO:0000313" key="2">
    <source>
        <dbReference type="EMBL" id="KAK8054827.1"/>
    </source>
</evidence>
<comment type="caution">
    <text evidence="2">The sequence shown here is derived from an EMBL/GenBank/DDBJ whole genome shotgun (WGS) entry which is preliminary data.</text>
</comment>
<feature type="chain" id="PRO_5045830462" description="CBM-cenC domain-containing protein" evidence="1">
    <location>
        <begin position="23"/>
        <end position="243"/>
    </location>
</feature>
<proteinExistence type="predicted"/>
<accession>A0ABR1U7H3</accession>
<reference evidence="2 3" key="1">
    <citation type="submission" date="2023-01" db="EMBL/GenBank/DDBJ databases">
        <title>Analysis of 21 Apiospora genomes using comparative genomics revels a genus with tremendous synthesis potential of carbohydrate active enzymes and secondary metabolites.</title>
        <authorList>
            <person name="Sorensen T."/>
        </authorList>
    </citation>
    <scope>NUCLEOTIDE SEQUENCE [LARGE SCALE GENOMIC DNA]</scope>
    <source>
        <strain evidence="2 3">CBS 33761</strain>
    </source>
</reference>
<evidence type="ECO:0000313" key="3">
    <source>
        <dbReference type="Proteomes" id="UP001444661"/>
    </source>
</evidence>
<dbReference type="InterPro" id="IPR008979">
    <property type="entry name" value="Galactose-bd-like_sf"/>
</dbReference>
<sequence length="243" mass="25550">MRHTSSICYRALFPCASSAALATASAYCKTITASGITATNYPTRAVSACGTTPARYLSACGCGPTCTTATPMPTLTPPCPAPNPTSGNILPNSDFECGLAPWTPQVPDPSASYLVTNKAADAHTGTHAFEVTLHAAPSTPEQGVNARILSPSVGVVQNVPYRLAFWLRFSDLRCGFVGVMINGQPLRTVDAADNGSAVIRNWTENQVDYTPSTGSVRVKFEYVLGLAVPCTVRLDTVSLAPLH</sequence>
<dbReference type="SUPFAM" id="SSF49785">
    <property type="entry name" value="Galactose-binding domain-like"/>
    <property type="match status" value="1"/>
</dbReference>
<dbReference type="Proteomes" id="UP001444661">
    <property type="component" value="Unassembled WGS sequence"/>
</dbReference>
<dbReference type="Gene3D" id="2.60.120.260">
    <property type="entry name" value="Galactose-binding domain-like"/>
    <property type="match status" value="1"/>
</dbReference>
<evidence type="ECO:0008006" key="4">
    <source>
        <dbReference type="Google" id="ProtNLM"/>
    </source>
</evidence>
<protein>
    <recommendedName>
        <fullName evidence="4">CBM-cenC domain-containing protein</fullName>
    </recommendedName>
</protein>
<keyword evidence="1" id="KW-0732">Signal</keyword>
<keyword evidence="3" id="KW-1185">Reference proteome</keyword>
<gene>
    <name evidence="2" type="ORF">PG993_000054</name>
</gene>
<name>A0ABR1U7H3_9PEZI</name>
<evidence type="ECO:0000256" key="1">
    <source>
        <dbReference type="SAM" id="SignalP"/>
    </source>
</evidence>
<feature type="signal peptide" evidence="1">
    <location>
        <begin position="1"/>
        <end position="22"/>
    </location>
</feature>
<dbReference type="EMBL" id="JAQQWK010000001">
    <property type="protein sequence ID" value="KAK8054827.1"/>
    <property type="molecule type" value="Genomic_DNA"/>
</dbReference>
<organism evidence="2 3">
    <name type="scientific">Apiospora rasikravindrae</name>
    <dbReference type="NCBI Taxonomy" id="990691"/>
    <lineage>
        <taxon>Eukaryota</taxon>
        <taxon>Fungi</taxon>
        <taxon>Dikarya</taxon>
        <taxon>Ascomycota</taxon>
        <taxon>Pezizomycotina</taxon>
        <taxon>Sordariomycetes</taxon>
        <taxon>Xylariomycetidae</taxon>
        <taxon>Amphisphaeriales</taxon>
        <taxon>Apiosporaceae</taxon>
        <taxon>Apiospora</taxon>
    </lineage>
</organism>